<feature type="transmembrane region" description="Helical" evidence="4">
    <location>
        <begin position="135"/>
        <end position="155"/>
    </location>
</feature>
<dbReference type="EMBL" id="BMKS01000001">
    <property type="protein sequence ID" value="GGG19131.1"/>
    <property type="molecule type" value="Genomic_DNA"/>
</dbReference>
<organism evidence="6 7">
    <name type="scientific">Caldovatus sediminis</name>
    <dbReference type="NCBI Taxonomy" id="2041189"/>
    <lineage>
        <taxon>Bacteria</taxon>
        <taxon>Pseudomonadati</taxon>
        <taxon>Pseudomonadota</taxon>
        <taxon>Alphaproteobacteria</taxon>
        <taxon>Acetobacterales</taxon>
        <taxon>Roseomonadaceae</taxon>
        <taxon>Caldovatus</taxon>
    </lineage>
</organism>
<dbReference type="Gene3D" id="1.20.1250.20">
    <property type="entry name" value="MFS general substrate transporter like domains"/>
    <property type="match status" value="2"/>
</dbReference>
<keyword evidence="3 4" id="KW-0472">Membrane</keyword>
<feature type="transmembrane region" description="Helical" evidence="4">
    <location>
        <begin position="342"/>
        <end position="366"/>
    </location>
</feature>
<dbReference type="InterPro" id="IPR011701">
    <property type="entry name" value="MFS"/>
</dbReference>
<evidence type="ECO:0000313" key="6">
    <source>
        <dbReference type="EMBL" id="GGG19131.1"/>
    </source>
</evidence>
<accession>A0A8J2Z800</accession>
<feature type="transmembrane region" description="Helical" evidence="4">
    <location>
        <begin position="308"/>
        <end position="330"/>
    </location>
</feature>
<proteinExistence type="predicted"/>
<feature type="domain" description="Major facilitator superfamily (MFS) profile" evidence="5">
    <location>
        <begin position="8"/>
        <end position="399"/>
    </location>
</feature>
<evidence type="ECO:0000256" key="4">
    <source>
        <dbReference type="SAM" id="Phobius"/>
    </source>
</evidence>
<dbReference type="InterPro" id="IPR036259">
    <property type="entry name" value="MFS_trans_sf"/>
</dbReference>
<dbReference type="PROSITE" id="PS50850">
    <property type="entry name" value="MFS"/>
    <property type="match status" value="1"/>
</dbReference>
<dbReference type="InterPro" id="IPR020846">
    <property type="entry name" value="MFS_dom"/>
</dbReference>
<dbReference type="GO" id="GO:0022857">
    <property type="term" value="F:transmembrane transporter activity"/>
    <property type="evidence" value="ECO:0007669"/>
    <property type="project" value="InterPro"/>
</dbReference>
<evidence type="ECO:0000256" key="3">
    <source>
        <dbReference type="ARBA" id="ARBA00023136"/>
    </source>
</evidence>
<dbReference type="Pfam" id="PF07690">
    <property type="entry name" value="MFS_1"/>
    <property type="match status" value="1"/>
</dbReference>
<keyword evidence="2 4" id="KW-1133">Transmembrane helix</keyword>
<evidence type="ECO:0000259" key="5">
    <source>
        <dbReference type="PROSITE" id="PS50850"/>
    </source>
</evidence>
<feature type="transmembrane region" description="Helical" evidence="4">
    <location>
        <begin position="238"/>
        <end position="264"/>
    </location>
</feature>
<name>A0A8J2Z800_9PROT</name>
<sequence length="402" mass="41496">MRLGRPLTLLLLALAATFWQQTFAALGRILPPVIAPAIVEELRLDPALVGVYVGVAAAAALVFQMGCGSFILRYGALRMSQAALVMLTIGLSLAAGGTLALFALSAVIAGGGAAISTPASSHLLGRYSPPRYAPLVFSIKQTAVPMGLLLAGLLGPFMTGLWGWRGALLAAAAASLVVAVLLEPLRAEFDADRVRSRSFRLSDFATTLGSVVGTHDLRGLSLACFAFNGLQTVFTSYFVIYLVALDYTLAAAGLVFSVATLVAIPGRVLWGWLGSVLVPPRRMLALLALGMAGSAGLMALFTPGWPTVAIGAVATLLSMTALSWHGVLLSETARLAPEGMRGAVTGGVLSFGQIGALLMPLLYAALLGATGGHGLGFLVSGLPALLVGIDLLRPVEARRRPG</sequence>
<dbReference type="PANTHER" id="PTHR23527">
    <property type="entry name" value="BLL3282 PROTEIN"/>
    <property type="match status" value="1"/>
</dbReference>
<gene>
    <name evidence="6" type="ORF">GCM10010964_04210</name>
</gene>
<evidence type="ECO:0000256" key="2">
    <source>
        <dbReference type="ARBA" id="ARBA00022989"/>
    </source>
</evidence>
<dbReference type="AlphaFoldDB" id="A0A8J2Z800"/>
<reference evidence="6 7" key="1">
    <citation type="journal article" date="2014" name="Int. J. Syst. Evol. Microbiol.">
        <title>Complete genome sequence of Corynebacterium casei LMG S-19264T (=DSM 44701T), isolated from a smear-ripened cheese.</title>
        <authorList>
            <consortium name="US DOE Joint Genome Institute (JGI-PGF)"/>
            <person name="Walter F."/>
            <person name="Albersmeier A."/>
            <person name="Kalinowski J."/>
            <person name="Ruckert C."/>
        </authorList>
    </citation>
    <scope>NUCLEOTIDE SEQUENCE [LARGE SCALE GENOMIC DNA]</scope>
    <source>
        <strain evidence="6 7">CGMCC 1.16330</strain>
    </source>
</reference>
<feature type="transmembrane region" description="Helical" evidence="4">
    <location>
        <begin position="284"/>
        <end position="302"/>
    </location>
</feature>
<feature type="transmembrane region" description="Helical" evidence="4">
    <location>
        <begin position="84"/>
        <end position="115"/>
    </location>
</feature>
<dbReference type="PANTHER" id="PTHR23527:SF1">
    <property type="entry name" value="BLL3282 PROTEIN"/>
    <property type="match status" value="1"/>
</dbReference>
<dbReference type="InterPro" id="IPR052952">
    <property type="entry name" value="MFS-Transporter"/>
</dbReference>
<dbReference type="RefSeq" id="WP_188897920.1">
    <property type="nucleotide sequence ID" value="NZ_BMKS01000001.1"/>
</dbReference>
<evidence type="ECO:0000256" key="1">
    <source>
        <dbReference type="ARBA" id="ARBA00022692"/>
    </source>
</evidence>
<dbReference type="SUPFAM" id="SSF103473">
    <property type="entry name" value="MFS general substrate transporter"/>
    <property type="match status" value="1"/>
</dbReference>
<keyword evidence="1 4" id="KW-0812">Transmembrane</keyword>
<keyword evidence="7" id="KW-1185">Reference proteome</keyword>
<evidence type="ECO:0000313" key="7">
    <source>
        <dbReference type="Proteomes" id="UP000597507"/>
    </source>
</evidence>
<protein>
    <submittedName>
        <fullName evidence="6">MFS transporter</fullName>
    </submittedName>
</protein>
<feature type="transmembrane region" description="Helical" evidence="4">
    <location>
        <begin position="372"/>
        <end position="392"/>
    </location>
</feature>
<feature type="transmembrane region" description="Helical" evidence="4">
    <location>
        <begin position="48"/>
        <end position="72"/>
    </location>
</feature>
<dbReference type="Proteomes" id="UP000597507">
    <property type="component" value="Unassembled WGS sequence"/>
</dbReference>
<comment type="caution">
    <text evidence="6">The sequence shown here is derived from an EMBL/GenBank/DDBJ whole genome shotgun (WGS) entry which is preliminary data.</text>
</comment>